<accession>A0A1H4Y4W2</accession>
<reference evidence="2" key="1">
    <citation type="submission" date="2016-10" db="EMBL/GenBank/DDBJ databases">
        <authorList>
            <person name="Varghese N."/>
            <person name="Submissions S."/>
        </authorList>
    </citation>
    <scope>NUCLEOTIDE SEQUENCE [LARGE SCALE GENOMIC DNA]</scope>
    <source>
        <strain evidence="2">DSM 9751</strain>
    </source>
</reference>
<dbReference type="RefSeq" id="WP_244168981.1">
    <property type="nucleotide sequence ID" value="NZ_FNTJ01000002.1"/>
</dbReference>
<keyword evidence="2" id="KW-1185">Reference proteome</keyword>
<name>A0A1H4Y4W2_9PSED</name>
<evidence type="ECO:0000313" key="2">
    <source>
        <dbReference type="Proteomes" id="UP000198982"/>
    </source>
</evidence>
<protein>
    <submittedName>
        <fullName evidence="1">Uncharacterized protein</fullName>
    </submittedName>
</protein>
<evidence type="ECO:0000313" key="1">
    <source>
        <dbReference type="EMBL" id="SED12108.1"/>
    </source>
</evidence>
<dbReference type="Proteomes" id="UP000198982">
    <property type="component" value="Unassembled WGS sequence"/>
</dbReference>
<dbReference type="AlphaFoldDB" id="A0A1H4Y4W2"/>
<organism evidence="1 2">
    <name type="scientific">Pseudomonas saponiphila</name>
    <dbReference type="NCBI Taxonomy" id="556534"/>
    <lineage>
        <taxon>Bacteria</taxon>
        <taxon>Pseudomonadati</taxon>
        <taxon>Pseudomonadota</taxon>
        <taxon>Gammaproteobacteria</taxon>
        <taxon>Pseudomonadales</taxon>
        <taxon>Pseudomonadaceae</taxon>
        <taxon>Pseudomonas</taxon>
    </lineage>
</organism>
<proteinExistence type="predicted"/>
<dbReference type="EMBL" id="FNTJ01000002">
    <property type="protein sequence ID" value="SED12108.1"/>
    <property type="molecule type" value="Genomic_DNA"/>
</dbReference>
<sequence>MSDESFSLDQLYSAIEQRIREAIPGLEYVGTMPHMLESVALPAVVVELVEFEPGHDPLTGEVALQTRFEARVIVGAEQPDCEQQAAFGASQLAVLLRMQTWGVAAVEQAEFVRAGRDWTRPELDTLAVWAVEWTQGIYIGQEEWPWPDQPAAFLEPRLGEDAPSVRVEVEP</sequence>
<gene>
    <name evidence="1" type="ORF">SAMN05216178_6318</name>
</gene>